<dbReference type="InterPro" id="IPR026983">
    <property type="entry name" value="DHC"/>
</dbReference>
<dbReference type="SUPFAM" id="SSF52540">
    <property type="entry name" value="P-loop containing nucleoside triphosphate hydrolases"/>
    <property type="match status" value="1"/>
</dbReference>
<sequence length="2775" mass="320135">MNFKLRKVEERFANATFTHHTLETDIPPPLAQWQSLAERGYRPKCVKINPRFLQWLDIERRRATILRKLISEAANADVGFARTLRHLQNDMSTKSRKAKIYDKIANAAGELITHPLVKELNECIFAAEEAAFLAYYVNGPHKDEEMRRQRVLKARNAVEAYSPWPIVPLNIINTSNRRIRVIVDERHNLIFDDNWSKTKSPLKPSHIKAYINKQIDEFYELMKTGFDPSMLNTERRKKFMDITLSQECTKAANLSISNYLRVLEESQGIVLVECFVNHNKLAFAVHEIIDELYAPIAKLMESEHIRFSPDDTEDISEHFSSLIGGFLKTDEFQKHPLLVPLASLIYYEGVSNTSSESELIKWLGECRKALITLDFCSSTIKHNVFCIRMNNVWKTLRDRAQKNILDCSQKLRLAFHDKLIQLQQEFHRFKRILSFRSMESSQMLLNRAEVIQLCNDAIPKAVDNLSQLYSEMHELSQIIAFDSSDHELLVAIVSMRRSLPRQTADHRMFFQRRLHIFSNFVKHRQDAVQKRVQNSTEKLRYINTFSNPGEVEDYLREMETMKPLLFSLVQDLRELNCFERVVKFNPTRIPFVELMESHIDALTSLFVWAKEYRDKLDTFYKRLRIDVNVDEFRSFIEQLLEVISDLSVQLEGQKAGRHFIVQIRAEVDKVKQNLPIVDVLSCNRLKDWHWQKMSDIVGFDLKKYVDATTLEITELGINQYIGRLKPIVYVAEREGVVSDQTNFIVNYWTKATFELETIKFWNLDVPTNLQKLIADAGEHIAKLRAVYEPENKESTYFMDIEKWITDIRLLEEILTKWNTILEKWKNVAAVMEFSHVQMPKEFEQFRTCAKYWQRFGEHLKSEPRVLKLLTEKHVKCWIRLADRHLSKLIQGIQEYLEKLRSQHARLATMSNVDMLMLLSDISINKRLRIIRRAAFPLLSDIYPNHKGQICVRNFEGESVNLGTTTQMDYIKSEGSFAFVSYLAKAVNDKIVEEYKKCLHQTNSSMKVARFLSDVAQNGMQDSPFKYFLREDVVRLHLKGTDKEVPLEIDFIKASHTLGVLNVNLAYSWANGKVPFLIGKRQETRLVVRRMAQNMCCPVHIINCHARLQVDVVRRCARAATQNSMMFVFEHVSELSDGLTSALLGAMAEVNQSVCPRIVLCNTADVVDRLQTTSNIYIEKVASIAERETTPHTLAATPPSRDTMHFLPTGSRRPSIRRRQSTPKPTSLAETLSLFLRGPDTGEVGGLDIACIGPLAKETISEMAASCNATIAWVYVDTFTKGQLVSEGEYFGQPPTGYLIQRLKASWTESLAEVAKRKQPEQERRPSILRTPSRFIIFYGHHRFNLHFSFLSSLICTNDGTNTQWPQSFLTLHDGSTFSVAPDVQFILCTPTKQKEVTDMLLQYNIETLVMESSIGVSPRDIWHSQRRNFADMLEKSEYMDVVANSMEYIFLALVDKLPFHKQIDIEILLQMLKKDVAEVLPYVVPANCGEILRATMCSTGLNYLVIYYLGDVERFDDAVVQQVAVADKHIIDPGRLPGNNMSAYKLSELDFTKWVLWSDEICIPSLLEKEHGMSVIFASYPSMDRLLSFAYRQFTSTTRHFVITGPPYCGKTKLVQRFAKHVTTISENTEFAWMSSFNRFNLEKMQQTIFDIVKNKSNGKEIILVVDHFFFDEATAAFLEMYVDLKQVINNGVPVTLDENLRLILIMAEEEYDKCRDRQVFVKDFTVIPVKPPTTKELGMIFEQLLSWHFQTQTFSAEYLNIVTPMTNLALKMFMKTNWAMKQLLPAVVRLAKGTMFSFPDNAPDIDSILRLFLHELIRVVIDKCIKKRDKAIFFSTIDTVLKDECETNLTTLFPTKETMVDDDTTDFYAKKTDVVYVQPDFSLQSLMFSELAQLETMEGIPYGIVLNKAEHIRTLENLHFEFCRNHEDWQIDLAITDYVAAHCQRIMRVCRQAGEHMALAGKVGTGRYQCIKLTTFSVIGQVQHVYLDTTNAIEFERSWKTVIRQCVMQIILANQPVNVVFHLDHIIKVIPHQWIIMIKQWVQKPSLDGLLENDAILKHGDHIVNNERTLATLMQSSNVRLPGQRYCQFISLEVLKNIDQLKSLLCDRIVDFLHAIFLIPPEAMNTFNWCSIDHFPLLTSQNDLEEIGEKILSDCSYSDKKHLLETLKTVFDLTVDLPRNHSLLPTVKLWYYLCQKTMLMYNNKSTSLNKKLTLLKSALQTIRRIKHLSLSGGNVSDSELRSQYDDLDLTLLMQRRHFNEDNTALEGINQKIKEYEGQSLEIEAEIIQLQVKIDEVMAEPQKEFALSSNELAEFSSSDFKKLAAIVKPSMVIRYSTEILKRLLDPFTSKKRIVIESWPTLQAFLNQPGLVESIKLFNPSELEVAKVKLMKQSTENREMRIAKLETESKLAASICKWVLTVVVLADANLKVTTEQNECAGLWERLEKSRATLGSLRDEKDKLSQNVAIFKKNIEHIDEEMRKVRKTINYRERGSKILGVIVQFEARWSTQIHVTSTQIRNLLGNIIFDAGHQVLLLTQTPEIKRAICAKWGTILLRTAISFDQQQCSVENLLLTKIKYEWLTRPTQFNRRFRSVNSREPFPLIFDKTHAAAKSIPNIFVDCSTVTLPKNNWLDAQFLSEVQRASHAETPVIIFDVNSAPPIAWYPMLSREPEKDKGIIQINQRVCRLTPKTAFFFLTSQSYNRFPTEFLHKITPMVVDQKIQIPQSSTTEQLIATHEETALRILSEYAAVDILDSQEITEQLMFAAEILASKLQI</sequence>
<dbReference type="Gene3D" id="1.20.920.20">
    <property type="match status" value="1"/>
</dbReference>
<feature type="coiled-coil region" evidence="2">
    <location>
        <begin position="2445"/>
        <end position="2479"/>
    </location>
</feature>
<feature type="coiled-coil region" evidence="2">
    <location>
        <begin position="2266"/>
        <end position="2293"/>
    </location>
</feature>
<dbReference type="InterPro" id="IPR024317">
    <property type="entry name" value="Dynein_heavy_chain_D4_dom"/>
</dbReference>
<keyword evidence="2" id="KW-0175">Coiled coil</keyword>
<evidence type="ECO:0000256" key="1">
    <source>
        <dbReference type="ARBA" id="ARBA00008887"/>
    </source>
</evidence>
<dbReference type="PANTHER" id="PTHR45703:SF36">
    <property type="entry name" value="DYNEIN HEAVY CHAIN, CYTOPLASMIC"/>
    <property type="match status" value="1"/>
</dbReference>
<keyword evidence="6" id="KW-1185">Reference proteome</keyword>
<dbReference type="WBParaSite" id="Pan_g14641.t1">
    <property type="protein sequence ID" value="Pan_g14641.t1"/>
    <property type="gene ID" value="Pan_g14641"/>
</dbReference>
<protein>
    <submittedName>
        <fullName evidence="7">DHC_N2 domain-containing protein</fullName>
    </submittedName>
</protein>
<organism evidence="6 7">
    <name type="scientific">Panagrellus redivivus</name>
    <name type="common">Microworm</name>
    <dbReference type="NCBI Taxonomy" id="6233"/>
    <lineage>
        <taxon>Eukaryota</taxon>
        <taxon>Metazoa</taxon>
        <taxon>Ecdysozoa</taxon>
        <taxon>Nematoda</taxon>
        <taxon>Chromadorea</taxon>
        <taxon>Rhabditida</taxon>
        <taxon>Tylenchina</taxon>
        <taxon>Panagrolaimomorpha</taxon>
        <taxon>Panagrolaimoidea</taxon>
        <taxon>Panagrolaimidae</taxon>
        <taxon>Panagrellus</taxon>
    </lineage>
</organism>
<evidence type="ECO:0000313" key="7">
    <source>
        <dbReference type="WBParaSite" id="Pan_g14641.t1"/>
    </source>
</evidence>
<dbReference type="GO" id="GO:0051959">
    <property type="term" value="F:dynein light intermediate chain binding"/>
    <property type="evidence" value="ECO:0007669"/>
    <property type="project" value="InterPro"/>
</dbReference>
<dbReference type="Gene3D" id="1.20.140.100">
    <property type="entry name" value="Dynein heavy chain, N-terminal domain 2"/>
    <property type="match status" value="1"/>
</dbReference>
<feature type="domain" description="Dynein heavy chain AAA module D4" evidence="5">
    <location>
        <begin position="1932"/>
        <end position="2028"/>
    </location>
</feature>
<dbReference type="GO" id="GO:0030286">
    <property type="term" value="C:dynein complex"/>
    <property type="evidence" value="ECO:0007669"/>
    <property type="project" value="InterPro"/>
</dbReference>
<evidence type="ECO:0000259" key="4">
    <source>
        <dbReference type="Pfam" id="PF08393"/>
    </source>
</evidence>
<comment type="similarity">
    <text evidence="1">Belongs to the dynein heavy chain family.</text>
</comment>
<reference evidence="6" key="1">
    <citation type="journal article" date="2013" name="Genetics">
        <title>The draft genome and transcriptome of Panagrellus redivivus are shaped by the harsh demands of a free-living lifestyle.</title>
        <authorList>
            <person name="Srinivasan J."/>
            <person name="Dillman A.R."/>
            <person name="Macchietto M.G."/>
            <person name="Heikkinen L."/>
            <person name="Lakso M."/>
            <person name="Fracchia K.M."/>
            <person name="Antoshechkin I."/>
            <person name="Mortazavi A."/>
            <person name="Wong G."/>
            <person name="Sternberg P.W."/>
        </authorList>
    </citation>
    <scope>NUCLEOTIDE SEQUENCE [LARGE SCALE GENOMIC DNA]</scope>
    <source>
        <strain evidence="6">MT8872</strain>
    </source>
</reference>
<reference evidence="7" key="2">
    <citation type="submission" date="2020-10" db="UniProtKB">
        <authorList>
            <consortium name="WormBaseParasite"/>
        </authorList>
    </citation>
    <scope>IDENTIFICATION</scope>
</reference>
<dbReference type="Pfam" id="PF08393">
    <property type="entry name" value="DHC_N2"/>
    <property type="match status" value="1"/>
</dbReference>
<dbReference type="InterPro" id="IPR027417">
    <property type="entry name" value="P-loop_NTPase"/>
</dbReference>
<dbReference type="Pfam" id="PF12780">
    <property type="entry name" value="AAA_8"/>
    <property type="match status" value="1"/>
</dbReference>
<dbReference type="InterPro" id="IPR042222">
    <property type="entry name" value="Dynein_2_N"/>
</dbReference>
<dbReference type="Gene3D" id="3.40.50.300">
    <property type="entry name" value="P-loop containing nucleotide triphosphate hydrolases"/>
    <property type="match status" value="2"/>
</dbReference>
<dbReference type="PANTHER" id="PTHR45703">
    <property type="entry name" value="DYNEIN HEAVY CHAIN"/>
    <property type="match status" value="1"/>
</dbReference>
<evidence type="ECO:0000313" key="6">
    <source>
        <dbReference type="Proteomes" id="UP000492821"/>
    </source>
</evidence>
<dbReference type="Gene3D" id="1.20.920.30">
    <property type="match status" value="1"/>
</dbReference>
<name>A0A7E4UZB5_PANRE</name>
<feature type="region of interest" description="Disordered" evidence="3">
    <location>
        <begin position="1192"/>
        <end position="1224"/>
    </location>
</feature>
<dbReference type="GO" id="GO:0007018">
    <property type="term" value="P:microtubule-based movement"/>
    <property type="evidence" value="ECO:0007669"/>
    <property type="project" value="InterPro"/>
</dbReference>
<evidence type="ECO:0000256" key="3">
    <source>
        <dbReference type="SAM" id="MobiDB-lite"/>
    </source>
</evidence>
<dbReference type="InterPro" id="IPR013602">
    <property type="entry name" value="Dynein_heavy_linker"/>
</dbReference>
<dbReference type="Proteomes" id="UP000492821">
    <property type="component" value="Unassembled WGS sequence"/>
</dbReference>
<evidence type="ECO:0000259" key="5">
    <source>
        <dbReference type="Pfam" id="PF12780"/>
    </source>
</evidence>
<evidence type="ECO:0000256" key="2">
    <source>
        <dbReference type="SAM" id="Coils"/>
    </source>
</evidence>
<proteinExistence type="inferred from homology"/>
<feature type="domain" description="Dynein heavy chain linker" evidence="4">
    <location>
        <begin position="595"/>
        <end position="927"/>
    </location>
</feature>
<accession>A0A7E4UZB5</accession>
<dbReference type="GO" id="GO:0045505">
    <property type="term" value="F:dynein intermediate chain binding"/>
    <property type="evidence" value="ECO:0007669"/>
    <property type="project" value="InterPro"/>
</dbReference>